<dbReference type="Pfam" id="PF00305">
    <property type="entry name" value="Lipoxygenase"/>
    <property type="match status" value="1"/>
</dbReference>
<evidence type="ECO:0000256" key="2">
    <source>
        <dbReference type="ARBA" id="ARBA00009419"/>
    </source>
</evidence>
<protein>
    <recommendedName>
        <fullName evidence="14">Lipoxygenase</fullName>
        <ecNumber evidence="14">1.13.11.-</ecNumber>
    </recommendedName>
</protein>
<dbReference type="Gene3D" id="3.10.450.60">
    <property type="match status" value="1"/>
</dbReference>
<evidence type="ECO:0000259" key="16">
    <source>
        <dbReference type="PROSITE" id="PS50095"/>
    </source>
</evidence>
<proteinExistence type="inferred from homology"/>
<keyword evidence="5 14" id="KW-0925">Oxylipin biosynthesis</keyword>
<comment type="function">
    <text evidence="14">Plant lipoxygenase may be involved in a number of diverse aspects of plant physiology including growth and development, pest resistance, and senescence or responses to wounding.</text>
</comment>
<name>A0A9Q1KRP5_9CARY</name>
<evidence type="ECO:0000256" key="8">
    <source>
        <dbReference type="ARBA" id="ARBA00023002"/>
    </source>
</evidence>
<keyword evidence="6" id="KW-0276">Fatty acid metabolism</keyword>
<sequence length="876" mass="99641">MKLLLKGDCANSAKHLPLPYYAFSLRKAAGSSIGRSKLQSPVFLSAPPKISSLKIKSARMSHVETEHHSKEKGAVEHEGENNKGVIHGTVVLIKKTVLGFNSFHASVLDRVHEMVARKVSLQLVSADNGDPGAFIIRNERHNEFYLKSVSLDGIPDLGEVHFVCNSWVYPAHHYEKDRMFFRNKTYLPHETPTPLRSYRAEELQALRGNGERELQEWDHVYDYAYYNDLGDPDSGPEYARPILGGSKELPYPRRGRTGRAPTKADSRCEGRLPLAMSIDVYVPRDERFGHLKMADFLSQSLKSVAHALQAALRASFDKTPTEFDSFEDALKIYEEGIKLQVEPMPKEKTYMDMLKGLIHIDGAPCVKFPEPHIIKDNKTAWSSDEEFAREMLAGVNPLLIRRLEDFPPVSKLDRNVCGKQDSAITKDHIDRNLEGLTVDEAIKKNRLFIHKLIPYLRQINTTSTKTYATRTILFLREDGTLAPLAIELSLPHPDGDELGAVSRVYTPSQDGVEGSLWQLAKSYVSVNDSGYHQLISHWLNTHAVIEPFIIATNRQLSVLHPIHKLLYPHFRDTMNINALARQILIGAEGILEKTVFPRKYAMEMSAALYKNWVFTDQALPKDLMKRGMAVKDPQSPHGYKLLIQDYPYAVDGLDIWSAIEAWVRDYCCYYYKIDAMVANDTELQGWWREIREEGHGDLKDEQWWPEMSTFEELTETCTIIIWVASALHAAVNFGQYPYAGYLPNRPTVSRRFMPEEGTLEYEELKSKPETAFLKTITSQFQTLLGISLIEILSRHSSDELYLGQRESHEWTADRGPIEASERFKNRLEEIEHEIEKRNGSGKWRNRYGPVNMPYTLLIPSSEGGVTAKGIPNSITI</sequence>
<dbReference type="Gene3D" id="1.20.245.10">
    <property type="entry name" value="Lipoxygenase-1, Domain 5"/>
    <property type="match status" value="1"/>
</dbReference>
<dbReference type="GO" id="GO:0016702">
    <property type="term" value="F:oxidoreductase activity, acting on single donors with incorporation of molecular oxygen, incorporation of two atoms of oxygen"/>
    <property type="evidence" value="ECO:0007669"/>
    <property type="project" value="InterPro"/>
</dbReference>
<dbReference type="GO" id="GO:0031408">
    <property type="term" value="P:oxylipin biosynthetic process"/>
    <property type="evidence" value="ECO:0007669"/>
    <property type="project" value="UniProtKB-UniRule"/>
</dbReference>
<dbReference type="InterPro" id="IPR027433">
    <property type="entry name" value="Lipoxygenase_dom_3"/>
</dbReference>
<comment type="cofactor">
    <cofactor evidence="1 13">
        <name>Fe cation</name>
        <dbReference type="ChEBI" id="CHEBI:24875"/>
    </cofactor>
</comment>
<dbReference type="PROSITE" id="PS50095">
    <property type="entry name" value="PLAT"/>
    <property type="match status" value="1"/>
</dbReference>
<dbReference type="AlphaFoldDB" id="A0A9Q1KRP5"/>
<dbReference type="InterPro" id="IPR020834">
    <property type="entry name" value="LipOase_CS"/>
</dbReference>
<dbReference type="GO" id="GO:0034440">
    <property type="term" value="P:lipid oxidation"/>
    <property type="evidence" value="ECO:0007669"/>
    <property type="project" value="InterPro"/>
</dbReference>
<comment type="caution">
    <text evidence="18">The sequence shown here is derived from an EMBL/GenBank/DDBJ whole genome shotgun (WGS) entry which is preliminary data.</text>
</comment>
<feature type="region of interest" description="Disordered" evidence="15">
    <location>
        <begin position="243"/>
        <end position="266"/>
    </location>
</feature>
<dbReference type="EC" id="1.13.11.-" evidence="14"/>
<dbReference type="PRINTS" id="PR00468">
    <property type="entry name" value="PLTLPOXGNASE"/>
</dbReference>
<comment type="pathway">
    <text evidence="14">Lipid metabolism; oxylipin biosynthesis.</text>
</comment>
<keyword evidence="11 14" id="KW-0275">Fatty acid biosynthesis</keyword>
<evidence type="ECO:0000256" key="9">
    <source>
        <dbReference type="ARBA" id="ARBA00023004"/>
    </source>
</evidence>
<evidence type="ECO:0000256" key="1">
    <source>
        <dbReference type="ARBA" id="ARBA00001962"/>
    </source>
</evidence>
<dbReference type="Gene3D" id="4.10.372.10">
    <property type="entry name" value="Lipoxygenase-1, Domain 3"/>
    <property type="match status" value="1"/>
</dbReference>
<keyword evidence="4 13" id="KW-0479">Metal-binding</keyword>
<gene>
    <name evidence="18" type="ORF">Cgig2_015213</name>
</gene>
<keyword evidence="10" id="KW-0443">Lipid metabolism</keyword>
<dbReference type="InterPro" id="IPR036226">
    <property type="entry name" value="LipOase_C_sf"/>
</dbReference>
<dbReference type="GO" id="GO:0006633">
    <property type="term" value="P:fatty acid biosynthetic process"/>
    <property type="evidence" value="ECO:0007669"/>
    <property type="project" value="UniProtKB-KW"/>
</dbReference>
<dbReference type="InterPro" id="IPR001246">
    <property type="entry name" value="LipOase_plant"/>
</dbReference>
<dbReference type="Gene3D" id="2.60.60.20">
    <property type="entry name" value="PLAT/LH2 domain"/>
    <property type="match status" value="2"/>
</dbReference>
<comment type="caution">
    <text evidence="12">Lacks conserved residue(s) required for the propagation of feature annotation.</text>
</comment>
<dbReference type="InterPro" id="IPR000907">
    <property type="entry name" value="LipOase"/>
</dbReference>
<organism evidence="18 19">
    <name type="scientific">Carnegiea gigantea</name>
    <dbReference type="NCBI Taxonomy" id="171969"/>
    <lineage>
        <taxon>Eukaryota</taxon>
        <taxon>Viridiplantae</taxon>
        <taxon>Streptophyta</taxon>
        <taxon>Embryophyta</taxon>
        <taxon>Tracheophyta</taxon>
        <taxon>Spermatophyta</taxon>
        <taxon>Magnoliopsida</taxon>
        <taxon>eudicotyledons</taxon>
        <taxon>Gunneridae</taxon>
        <taxon>Pentapetalae</taxon>
        <taxon>Caryophyllales</taxon>
        <taxon>Cactineae</taxon>
        <taxon>Cactaceae</taxon>
        <taxon>Cactoideae</taxon>
        <taxon>Echinocereeae</taxon>
        <taxon>Carnegiea</taxon>
    </lineage>
</organism>
<evidence type="ECO:0000256" key="14">
    <source>
        <dbReference type="RuleBase" id="RU003975"/>
    </source>
</evidence>
<dbReference type="OrthoDB" id="407298at2759"/>
<dbReference type="PRINTS" id="PR00087">
    <property type="entry name" value="LIPOXYGENASE"/>
</dbReference>
<evidence type="ECO:0000256" key="7">
    <source>
        <dbReference type="ARBA" id="ARBA00022964"/>
    </source>
</evidence>
<evidence type="ECO:0000259" key="17">
    <source>
        <dbReference type="PROSITE" id="PS51393"/>
    </source>
</evidence>
<keyword evidence="8 13" id="KW-0560">Oxidoreductase</keyword>
<dbReference type="PANTHER" id="PTHR11771">
    <property type="entry name" value="LIPOXYGENASE"/>
    <property type="match status" value="1"/>
</dbReference>
<dbReference type="FunFam" id="1.20.245.10:FF:000002">
    <property type="entry name" value="Lipoxygenase"/>
    <property type="match status" value="1"/>
</dbReference>
<dbReference type="PROSITE" id="PS00081">
    <property type="entry name" value="LIPOXYGENASE_2"/>
    <property type="match status" value="1"/>
</dbReference>
<dbReference type="InterPro" id="IPR001024">
    <property type="entry name" value="PLAT/LH2_dom"/>
</dbReference>
<comment type="similarity">
    <text evidence="2 13">Belongs to the lipoxygenase family.</text>
</comment>
<evidence type="ECO:0000256" key="3">
    <source>
        <dbReference type="ARBA" id="ARBA00022516"/>
    </source>
</evidence>
<evidence type="ECO:0000256" key="15">
    <source>
        <dbReference type="SAM" id="MobiDB-lite"/>
    </source>
</evidence>
<accession>A0A9Q1KRP5</accession>
<dbReference type="SUPFAM" id="SSF49723">
    <property type="entry name" value="Lipase/lipooxygenase domain (PLAT/LH2 domain)"/>
    <property type="match status" value="1"/>
</dbReference>
<evidence type="ECO:0000256" key="4">
    <source>
        <dbReference type="ARBA" id="ARBA00022723"/>
    </source>
</evidence>
<evidence type="ECO:0000256" key="10">
    <source>
        <dbReference type="ARBA" id="ARBA00023098"/>
    </source>
</evidence>
<dbReference type="InterPro" id="IPR036392">
    <property type="entry name" value="PLAT/LH2_dom_sf"/>
</dbReference>
<evidence type="ECO:0000256" key="5">
    <source>
        <dbReference type="ARBA" id="ARBA00022767"/>
    </source>
</evidence>
<dbReference type="InterPro" id="IPR013819">
    <property type="entry name" value="LipOase_C"/>
</dbReference>
<keyword evidence="19" id="KW-1185">Reference proteome</keyword>
<dbReference type="GO" id="GO:0046872">
    <property type="term" value="F:metal ion binding"/>
    <property type="evidence" value="ECO:0007669"/>
    <property type="project" value="UniProtKB-UniRule"/>
</dbReference>
<keyword evidence="9 13" id="KW-0408">Iron</keyword>
<dbReference type="PROSITE" id="PS51393">
    <property type="entry name" value="LIPOXYGENASE_3"/>
    <property type="match status" value="1"/>
</dbReference>
<evidence type="ECO:0000256" key="11">
    <source>
        <dbReference type="ARBA" id="ARBA00023160"/>
    </source>
</evidence>
<dbReference type="FunFam" id="4.10.375.10:FF:000001">
    <property type="entry name" value="Lipoxygenase"/>
    <property type="match status" value="1"/>
</dbReference>
<evidence type="ECO:0000313" key="18">
    <source>
        <dbReference type="EMBL" id="KAJ8447850.1"/>
    </source>
</evidence>
<dbReference type="PROSITE" id="PS00711">
    <property type="entry name" value="LIPOXYGENASE_1"/>
    <property type="match status" value="1"/>
</dbReference>
<dbReference type="EMBL" id="JAKOGI010000035">
    <property type="protein sequence ID" value="KAJ8447850.1"/>
    <property type="molecule type" value="Genomic_DNA"/>
</dbReference>
<reference evidence="18" key="1">
    <citation type="submission" date="2022-04" db="EMBL/GenBank/DDBJ databases">
        <title>Carnegiea gigantea Genome sequencing and assembly v2.</title>
        <authorList>
            <person name="Copetti D."/>
            <person name="Sanderson M.J."/>
            <person name="Burquez A."/>
            <person name="Wojciechowski M.F."/>
        </authorList>
    </citation>
    <scope>NUCLEOTIDE SEQUENCE</scope>
    <source>
        <strain evidence="18">SGP5-SGP5p</strain>
        <tissue evidence="18">Aerial part</tissue>
    </source>
</reference>
<dbReference type="Proteomes" id="UP001153076">
    <property type="component" value="Unassembled WGS sequence"/>
</dbReference>
<feature type="domain" description="PLAT" evidence="16">
    <location>
        <begin position="36"/>
        <end position="182"/>
    </location>
</feature>
<dbReference type="SMART" id="SM00308">
    <property type="entry name" value="LH2"/>
    <property type="match status" value="1"/>
</dbReference>
<dbReference type="Pfam" id="PF01477">
    <property type="entry name" value="PLAT"/>
    <property type="match status" value="1"/>
</dbReference>
<evidence type="ECO:0000256" key="12">
    <source>
        <dbReference type="PROSITE-ProRule" id="PRU00152"/>
    </source>
</evidence>
<evidence type="ECO:0000256" key="13">
    <source>
        <dbReference type="RuleBase" id="RU003974"/>
    </source>
</evidence>
<dbReference type="SUPFAM" id="SSF48484">
    <property type="entry name" value="Lipoxigenase"/>
    <property type="match status" value="1"/>
</dbReference>
<dbReference type="Gene3D" id="4.10.375.10">
    <property type="entry name" value="Lipoxygenase-1, Domain 2"/>
    <property type="match status" value="1"/>
</dbReference>
<evidence type="ECO:0000313" key="19">
    <source>
        <dbReference type="Proteomes" id="UP001153076"/>
    </source>
</evidence>
<keyword evidence="3 14" id="KW-0444">Lipid biosynthesis</keyword>
<keyword evidence="7 13" id="KW-0223">Dioxygenase</keyword>
<feature type="domain" description="Lipoxygenase" evidence="17">
    <location>
        <begin position="185"/>
        <end position="876"/>
    </location>
</feature>
<dbReference type="InterPro" id="IPR020833">
    <property type="entry name" value="LipOase_Fe_BS"/>
</dbReference>
<evidence type="ECO:0000256" key="6">
    <source>
        <dbReference type="ARBA" id="ARBA00022832"/>
    </source>
</evidence>